<comment type="caution">
    <text evidence="5">The sequence shown here is derived from an EMBL/GenBank/DDBJ whole genome shotgun (WGS) entry which is preliminary data.</text>
</comment>
<dbReference type="CDD" id="cd01392">
    <property type="entry name" value="HTH_LacI"/>
    <property type="match status" value="1"/>
</dbReference>
<keyword evidence="3" id="KW-0804">Transcription</keyword>
<dbReference type="SMART" id="SM00354">
    <property type="entry name" value="HTH_LACI"/>
    <property type="match status" value="1"/>
</dbReference>
<dbReference type="PROSITE" id="PS00356">
    <property type="entry name" value="HTH_LACI_1"/>
    <property type="match status" value="1"/>
</dbReference>
<dbReference type="Pfam" id="PF13377">
    <property type="entry name" value="Peripla_BP_3"/>
    <property type="match status" value="1"/>
</dbReference>
<dbReference type="InterPro" id="IPR046335">
    <property type="entry name" value="LacI/GalR-like_sensor"/>
</dbReference>
<organism evidence="5">
    <name type="scientific">Caldilinea aerophila</name>
    <dbReference type="NCBI Taxonomy" id="133453"/>
    <lineage>
        <taxon>Bacteria</taxon>
        <taxon>Bacillati</taxon>
        <taxon>Chloroflexota</taxon>
        <taxon>Caldilineae</taxon>
        <taxon>Caldilineales</taxon>
        <taxon>Caldilineaceae</taxon>
        <taxon>Caldilinea</taxon>
    </lineage>
</organism>
<dbReference type="InterPro" id="IPR000843">
    <property type="entry name" value="HTH_LacI"/>
</dbReference>
<dbReference type="Pfam" id="PF00356">
    <property type="entry name" value="LacI"/>
    <property type="match status" value="1"/>
</dbReference>
<keyword evidence="1" id="KW-0805">Transcription regulation</keyword>
<evidence type="ECO:0000256" key="3">
    <source>
        <dbReference type="ARBA" id="ARBA00023163"/>
    </source>
</evidence>
<reference evidence="5" key="1">
    <citation type="journal article" date="2020" name="mSystems">
        <title>Genome- and Community-Level Interaction Insights into Carbon Utilization and Element Cycling Functions of Hydrothermarchaeota in Hydrothermal Sediment.</title>
        <authorList>
            <person name="Zhou Z."/>
            <person name="Liu Y."/>
            <person name="Xu W."/>
            <person name="Pan J."/>
            <person name="Luo Z.H."/>
            <person name="Li M."/>
        </authorList>
    </citation>
    <scope>NUCLEOTIDE SEQUENCE [LARGE SCALE GENOMIC DNA]</scope>
    <source>
        <strain evidence="5">SpSt-289</strain>
    </source>
</reference>
<dbReference type="GO" id="GO:0000976">
    <property type="term" value="F:transcription cis-regulatory region binding"/>
    <property type="evidence" value="ECO:0007669"/>
    <property type="project" value="TreeGrafter"/>
</dbReference>
<dbReference type="AlphaFoldDB" id="A0A7C1FW87"/>
<dbReference type="Gene3D" id="3.40.50.2300">
    <property type="match status" value="2"/>
</dbReference>
<gene>
    <name evidence="5" type="ORF">ENQ20_20485</name>
</gene>
<accession>A0A7C1FW87</accession>
<dbReference type="CDD" id="cd01574">
    <property type="entry name" value="PBP1_LacI"/>
    <property type="match status" value="1"/>
</dbReference>
<dbReference type="GO" id="GO:0003700">
    <property type="term" value="F:DNA-binding transcription factor activity"/>
    <property type="evidence" value="ECO:0007669"/>
    <property type="project" value="TreeGrafter"/>
</dbReference>
<evidence type="ECO:0000313" key="5">
    <source>
        <dbReference type="EMBL" id="HDX33835.1"/>
    </source>
</evidence>
<evidence type="ECO:0000259" key="4">
    <source>
        <dbReference type="PROSITE" id="PS50932"/>
    </source>
</evidence>
<dbReference type="SUPFAM" id="SSF47413">
    <property type="entry name" value="lambda repressor-like DNA-binding domains"/>
    <property type="match status" value="1"/>
</dbReference>
<keyword evidence="2" id="KW-0238">DNA-binding</keyword>
<evidence type="ECO:0000256" key="1">
    <source>
        <dbReference type="ARBA" id="ARBA00023015"/>
    </source>
</evidence>
<name>A0A7C1FW87_9CHLR</name>
<evidence type="ECO:0000256" key="2">
    <source>
        <dbReference type="ARBA" id="ARBA00023125"/>
    </source>
</evidence>
<sequence>MSTKPPTIHDVARRAQVSVSTVSNVLTGKRPVAEATRARVLQVVQELGFRPNRLAQGLVSRSSQTIGVVASGLEYYGPSRVLVGIEQEASERGYTVILNLIHQPARVDVEAVLANLMTHQVDGIIWASPHIGEELEPMQELSHIPAPIVLINHRPAPDSIVIDIDNLQGGYEATRHLLLNGFRQIGLIAGPPDWHASEMRKRGWELALREAGKMPDSRQIVHGDWSPQSGEKGFYALKAAFPEMDAVFVANDQMAIGAIRAASDLHLRIPDDIGVVGYDDIPEAAFTRPRLTTVRQPLTELGRLAVRKLNALIAGERIPATEGRSLLLQPTLIVRESSQRNRPPEQF</sequence>
<dbReference type="InterPro" id="IPR010982">
    <property type="entry name" value="Lambda_DNA-bd_dom_sf"/>
</dbReference>
<feature type="domain" description="HTH lacI-type" evidence="4">
    <location>
        <begin position="6"/>
        <end position="60"/>
    </location>
</feature>
<proteinExistence type="predicted"/>
<dbReference type="EMBL" id="DSMG01000207">
    <property type="protein sequence ID" value="HDX33835.1"/>
    <property type="molecule type" value="Genomic_DNA"/>
</dbReference>
<dbReference type="SUPFAM" id="SSF53822">
    <property type="entry name" value="Periplasmic binding protein-like I"/>
    <property type="match status" value="1"/>
</dbReference>
<dbReference type="PANTHER" id="PTHR30146">
    <property type="entry name" value="LACI-RELATED TRANSCRIPTIONAL REPRESSOR"/>
    <property type="match status" value="1"/>
</dbReference>
<dbReference type="PANTHER" id="PTHR30146:SF109">
    <property type="entry name" value="HTH-TYPE TRANSCRIPTIONAL REGULATOR GALS"/>
    <property type="match status" value="1"/>
</dbReference>
<dbReference type="PROSITE" id="PS50932">
    <property type="entry name" value="HTH_LACI_2"/>
    <property type="match status" value="1"/>
</dbReference>
<dbReference type="InterPro" id="IPR028082">
    <property type="entry name" value="Peripla_BP_I"/>
</dbReference>
<dbReference type="Gene3D" id="1.10.260.40">
    <property type="entry name" value="lambda repressor-like DNA-binding domains"/>
    <property type="match status" value="1"/>
</dbReference>
<protein>
    <submittedName>
        <fullName evidence="5">LacI family transcriptional regulator</fullName>
    </submittedName>
</protein>